<dbReference type="PANTHER" id="PTHR36573">
    <property type="entry name" value="INTERMEMBRANE PHOSPHOLIPID TRANSPORT SYSTEM BINDING PROTEIN MLAC"/>
    <property type="match status" value="1"/>
</dbReference>
<reference evidence="2 3" key="1">
    <citation type="submission" date="2017-02" db="EMBL/GenBank/DDBJ databases">
        <title>Genomic diversity within the haloalkaliphilic genus Thioalkalivibrio.</title>
        <authorList>
            <person name="Ahn A.-C."/>
            <person name="Meier-Kolthoff J."/>
            <person name="Overmars L."/>
            <person name="Richter M."/>
            <person name="Woyke T."/>
            <person name="Sorokin D.Y."/>
            <person name="Muyzer G."/>
        </authorList>
    </citation>
    <scope>NUCLEOTIDE SEQUENCE [LARGE SCALE GENOMIC DNA]</scope>
    <source>
        <strain evidence="2 3">HL17</strain>
    </source>
</reference>
<dbReference type="InterPro" id="IPR042245">
    <property type="entry name" value="Tgt2/MlaC_sf"/>
</dbReference>
<dbReference type="InterPro" id="IPR008869">
    <property type="entry name" value="MlaC/ttg2D"/>
</dbReference>
<dbReference type="PIRSF" id="PIRSF004649">
    <property type="entry name" value="MlaC"/>
    <property type="match status" value="1"/>
</dbReference>
<protein>
    <submittedName>
        <fullName evidence="2">Toluene tolerance protein</fullName>
    </submittedName>
</protein>
<dbReference type="Pfam" id="PF05494">
    <property type="entry name" value="MlaC"/>
    <property type="match status" value="1"/>
</dbReference>
<proteinExistence type="predicted"/>
<evidence type="ECO:0000313" key="2">
    <source>
        <dbReference type="EMBL" id="OOC09201.1"/>
    </source>
</evidence>
<dbReference type="OrthoDB" id="9787053at2"/>
<feature type="signal peptide" evidence="1">
    <location>
        <begin position="1"/>
        <end position="34"/>
    </location>
</feature>
<dbReference type="STRING" id="252474.B1A74_12415"/>
<keyword evidence="1" id="KW-0732">Signal</keyword>
<dbReference type="RefSeq" id="WP_024328193.1">
    <property type="nucleotide sequence ID" value="NZ_MUZR01000058.1"/>
</dbReference>
<evidence type="ECO:0000313" key="3">
    <source>
        <dbReference type="Proteomes" id="UP000189177"/>
    </source>
</evidence>
<accession>A0A1V2ZW39</accession>
<keyword evidence="3" id="KW-1185">Reference proteome</keyword>
<dbReference type="Proteomes" id="UP000189177">
    <property type="component" value="Unassembled WGS sequence"/>
</dbReference>
<dbReference type="Gene3D" id="3.10.450.710">
    <property type="entry name" value="Tgt2/MlaC"/>
    <property type="match status" value="1"/>
</dbReference>
<dbReference type="PANTHER" id="PTHR36573:SF1">
    <property type="entry name" value="INTERMEMBRANE PHOSPHOLIPID TRANSPORT SYSTEM BINDING PROTEIN MLAC"/>
    <property type="match status" value="1"/>
</dbReference>
<name>A0A1V2ZW39_9GAMM</name>
<gene>
    <name evidence="2" type="ORF">B1A74_12415</name>
</gene>
<organism evidence="2 3">
    <name type="scientific">Thioalkalivibrio halophilus</name>
    <dbReference type="NCBI Taxonomy" id="252474"/>
    <lineage>
        <taxon>Bacteria</taxon>
        <taxon>Pseudomonadati</taxon>
        <taxon>Pseudomonadota</taxon>
        <taxon>Gammaproteobacteria</taxon>
        <taxon>Chromatiales</taxon>
        <taxon>Ectothiorhodospiraceae</taxon>
        <taxon>Thioalkalivibrio</taxon>
    </lineage>
</organism>
<comment type="caution">
    <text evidence="2">The sequence shown here is derived from an EMBL/GenBank/DDBJ whole genome shotgun (WGS) entry which is preliminary data.</text>
</comment>
<dbReference type="EMBL" id="MUZR01000058">
    <property type="protein sequence ID" value="OOC09201.1"/>
    <property type="molecule type" value="Genomic_DNA"/>
</dbReference>
<sequence length="230" mass="26144">MRLLPNFVRSPRTAPAWLAATALLLATLAPAAQAESPAQMMERSVDEVYKVLRENEDRAQEEPEFVIEVLREYVLPHVDVDGMARLVLARHWRDASDEQRERFTEAFTTTLLQVYGVQLADHLDKEVRIIERRSREDDRMAVVASEIVMGSGQSNLQVNYRLRPVNGEWKVFDVEAEGLSFVGNFRSRFGDEIANNGLEELIARLEDGDEELIEEAVDDVAEETDAAEDR</sequence>
<evidence type="ECO:0000256" key="1">
    <source>
        <dbReference type="SAM" id="SignalP"/>
    </source>
</evidence>
<dbReference type="AlphaFoldDB" id="A0A1V2ZW39"/>
<feature type="chain" id="PRO_5010693982" evidence="1">
    <location>
        <begin position="35"/>
        <end position="230"/>
    </location>
</feature>